<organism evidence="1">
    <name type="scientific">hydrothermal vent metagenome</name>
    <dbReference type="NCBI Taxonomy" id="652676"/>
    <lineage>
        <taxon>unclassified sequences</taxon>
        <taxon>metagenomes</taxon>
        <taxon>ecological metagenomes</taxon>
    </lineage>
</organism>
<name>A0A3B0VVC6_9ZZZZ</name>
<dbReference type="AlphaFoldDB" id="A0A3B0VVC6"/>
<reference evidence="1" key="1">
    <citation type="submission" date="2018-06" db="EMBL/GenBank/DDBJ databases">
        <authorList>
            <person name="Zhirakovskaya E."/>
        </authorList>
    </citation>
    <scope>NUCLEOTIDE SEQUENCE</scope>
</reference>
<proteinExistence type="predicted"/>
<dbReference type="EMBL" id="UOEU01001008">
    <property type="protein sequence ID" value="VAW43052.1"/>
    <property type="molecule type" value="Genomic_DNA"/>
</dbReference>
<gene>
    <name evidence="1" type="ORF">MNBD_CHLOROFLEXI01-3669</name>
</gene>
<evidence type="ECO:0000313" key="1">
    <source>
        <dbReference type="EMBL" id="VAW43052.1"/>
    </source>
</evidence>
<accession>A0A3B0VVC6</accession>
<sequence>MKIAVYEAEIKQLCLRLQEQFQPGLYHFAWFCCPWQPYAS</sequence>
<protein>
    <submittedName>
        <fullName evidence="1">Uncharacterized protein</fullName>
    </submittedName>
</protein>